<dbReference type="Proteomes" id="UP001275084">
    <property type="component" value="Unassembled WGS sequence"/>
</dbReference>
<dbReference type="GO" id="GO:0071578">
    <property type="term" value="P:zinc ion import across plasma membrane"/>
    <property type="evidence" value="ECO:0007669"/>
    <property type="project" value="TreeGrafter"/>
</dbReference>
<keyword evidence="8" id="KW-1185">Reference proteome</keyword>
<dbReference type="InterPro" id="IPR003689">
    <property type="entry name" value="ZIP"/>
</dbReference>
<evidence type="ECO:0000256" key="3">
    <source>
        <dbReference type="ARBA" id="ARBA00022989"/>
    </source>
</evidence>
<dbReference type="Pfam" id="PF02535">
    <property type="entry name" value="Zip"/>
    <property type="match status" value="1"/>
</dbReference>
<dbReference type="AlphaFoldDB" id="A0AAJ0HKB3"/>
<feature type="transmembrane region" description="Helical" evidence="6">
    <location>
        <begin position="349"/>
        <end position="370"/>
    </location>
</feature>
<reference evidence="7" key="2">
    <citation type="submission" date="2023-06" db="EMBL/GenBank/DDBJ databases">
        <authorList>
            <consortium name="Lawrence Berkeley National Laboratory"/>
            <person name="Haridas S."/>
            <person name="Hensen N."/>
            <person name="Bonometti L."/>
            <person name="Westerberg I."/>
            <person name="Brannstrom I.O."/>
            <person name="Guillou S."/>
            <person name="Cros-Aarteil S."/>
            <person name="Calhoun S."/>
            <person name="Kuo A."/>
            <person name="Mondo S."/>
            <person name="Pangilinan J."/>
            <person name="Riley R."/>
            <person name="Labutti K."/>
            <person name="Andreopoulos B."/>
            <person name="Lipzen A."/>
            <person name="Chen C."/>
            <person name="Yanf M."/>
            <person name="Daum C."/>
            <person name="Ng V."/>
            <person name="Clum A."/>
            <person name="Steindorff A."/>
            <person name="Ohm R."/>
            <person name="Martin F."/>
            <person name="Silar P."/>
            <person name="Natvig D."/>
            <person name="Lalanne C."/>
            <person name="Gautier V."/>
            <person name="Ament-Velasquez S.L."/>
            <person name="Kruys A."/>
            <person name="Hutchinson M.I."/>
            <person name="Powell A.J."/>
            <person name="Barry K."/>
            <person name="Miller A.N."/>
            <person name="Grigoriev I.V."/>
            <person name="Debuchy R."/>
            <person name="Gladieux P."/>
            <person name="Thoren M.H."/>
            <person name="Johannesson H."/>
        </authorList>
    </citation>
    <scope>NUCLEOTIDE SEQUENCE</scope>
    <source>
        <strain evidence="7">CBS 955.72</strain>
    </source>
</reference>
<evidence type="ECO:0000256" key="4">
    <source>
        <dbReference type="ARBA" id="ARBA00023136"/>
    </source>
</evidence>
<dbReference type="EMBL" id="JAUIQD010000004">
    <property type="protein sequence ID" value="KAK3353944.1"/>
    <property type="molecule type" value="Genomic_DNA"/>
</dbReference>
<proteinExistence type="predicted"/>
<organism evidence="7 8">
    <name type="scientific">Lasiosphaeria hispida</name>
    <dbReference type="NCBI Taxonomy" id="260671"/>
    <lineage>
        <taxon>Eukaryota</taxon>
        <taxon>Fungi</taxon>
        <taxon>Dikarya</taxon>
        <taxon>Ascomycota</taxon>
        <taxon>Pezizomycotina</taxon>
        <taxon>Sordariomycetes</taxon>
        <taxon>Sordariomycetidae</taxon>
        <taxon>Sordariales</taxon>
        <taxon>Lasiosphaeriaceae</taxon>
        <taxon>Lasiosphaeria</taxon>
    </lineage>
</organism>
<dbReference type="PANTHER" id="PTHR11040">
    <property type="entry name" value="ZINC/IRON TRANSPORTER"/>
    <property type="match status" value="1"/>
</dbReference>
<evidence type="ECO:0000256" key="6">
    <source>
        <dbReference type="SAM" id="Phobius"/>
    </source>
</evidence>
<feature type="transmembrane region" description="Helical" evidence="6">
    <location>
        <begin position="50"/>
        <end position="69"/>
    </location>
</feature>
<sequence>MSTPIDPAGAITNAGFNPHSVDLDAVDLRDIICYVNGGGNDFDGRLGARISALFVILITSSLTTLFPVIATRVPNLRIPLYVYLFARYFGAGVIIATAFIHLLDPAYDEIGPASCVGMTGSWALYSWPPAIAMTSVMLIFLLDFGAEWYVERTFDFAHEQIDVEGKVTKDSTPTTETILNDAKDAASKESTSDNGTTGNGEGRPRDDSLPAPCSHQYLHSADQGDIPPPSRANTGLSRAPTGMSRASTGGNPVAPPAQVSRMDVEKGDVLTGSSAATERAFREQIISFLILEFGVIFHSVIIGLNLGVVGEEFTTLYPVIVFHQAFEGLGIGARLSVIPFPARLAWMPWALCTAYGLTTPISIAIGVGLATQYDSGSFTASVVSGVLDSISAGILLYTGLVELLARDFLFNKERTRDKNRITFMLICLFLGTIIMALLGKWA</sequence>
<keyword evidence="3 6" id="KW-1133">Transmembrane helix</keyword>
<feature type="region of interest" description="Disordered" evidence="5">
    <location>
        <begin position="168"/>
        <end position="258"/>
    </location>
</feature>
<comment type="caution">
    <text evidence="7">The sequence shown here is derived from an EMBL/GenBank/DDBJ whole genome shotgun (WGS) entry which is preliminary data.</text>
</comment>
<evidence type="ECO:0000256" key="1">
    <source>
        <dbReference type="ARBA" id="ARBA00004141"/>
    </source>
</evidence>
<accession>A0AAJ0HKB3</accession>
<reference evidence="7" key="1">
    <citation type="journal article" date="2023" name="Mol. Phylogenet. Evol.">
        <title>Genome-scale phylogeny and comparative genomics of the fungal order Sordariales.</title>
        <authorList>
            <person name="Hensen N."/>
            <person name="Bonometti L."/>
            <person name="Westerberg I."/>
            <person name="Brannstrom I.O."/>
            <person name="Guillou S."/>
            <person name="Cros-Aarteil S."/>
            <person name="Calhoun S."/>
            <person name="Haridas S."/>
            <person name="Kuo A."/>
            <person name="Mondo S."/>
            <person name="Pangilinan J."/>
            <person name="Riley R."/>
            <person name="LaButti K."/>
            <person name="Andreopoulos B."/>
            <person name="Lipzen A."/>
            <person name="Chen C."/>
            <person name="Yan M."/>
            <person name="Daum C."/>
            <person name="Ng V."/>
            <person name="Clum A."/>
            <person name="Steindorff A."/>
            <person name="Ohm R.A."/>
            <person name="Martin F."/>
            <person name="Silar P."/>
            <person name="Natvig D.O."/>
            <person name="Lalanne C."/>
            <person name="Gautier V."/>
            <person name="Ament-Velasquez S.L."/>
            <person name="Kruys A."/>
            <person name="Hutchinson M.I."/>
            <person name="Powell A.J."/>
            <person name="Barry K."/>
            <person name="Miller A.N."/>
            <person name="Grigoriev I.V."/>
            <person name="Debuchy R."/>
            <person name="Gladieux P."/>
            <person name="Hiltunen Thoren M."/>
            <person name="Johannesson H."/>
        </authorList>
    </citation>
    <scope>NUCLEOTIDE SEQUENCE</scope>
    <source>
        <strain evidence="7">CBS 955.72</strain>
    </source>
</reference>
<evidence type="ECO:0000313" key="7">
    <source>
        <dbReference type="EMBL" id="KAK3353944.1"/>
    </source>
</evidence>
<keyword evidence="4 6" id="KW-0472">Membrane</keyword>
<dbReference type="GO" id="GO:0005886">
    <property type="term" value="C:plasma membrane"/>
    <property type="evidence" value="ECO:0007669"/>
    <property type="project" value="TreeGrafter"/>
</dbReference>
<gene>
    <name evidence="7" type="ORF">B0T25DRAFT_545700</name>
</gene>
<keyword evidence="2 6" id="KW-0812">Transmembrane</keyword>
<feature type="compositionally biased region" description="Basic and acidic residues" evidence="5">
    <location>
        <begin position="181"/>
        <end position="191"/>
    </location>
</feature>
<feature type="transmembrane region" description="Helical" evidence="6">
    <location>
        <begin position="81"/>
        <end position="102"/>
    </location>
</feature>
<protein>
    <submittedName>
        <fullName evidence="7">Zinc-regulated transporter 1</fullName>
    </submittedName>
</protein>
<dbReference type="PANTHER" id="PTHR11040:SF32">
    <property type="entry name" value="ZINC-REGULATED TRANSPORTER 1"/>
    <property type="match status" value="1"/>
</dbReference>
<comment type="subcellular location">
    <subcellularLocation>
        <location evidence="1">Membrane</location>
        <topology evidence="1">Multi-pass membrane protein</topology>
    </subcellularLocation>
</comment>
<name>A0AAJ0HKB3_9PEZI</name>
<feature type="transmembrane region" description="Helical" evidence="6">
    <location>
        <begin position="316"/>
        <end position="337"/>
    </location>
</feature>
<evidence type="ECO:0000256" key="2">
    <source>
        <dbReference type="ARBA" id="ARBA00022692"/>
    </source>
</evidence>
<evidence type="ECO:0000256" key="5">
    <source>
        <dbReference type="SAM" id="MobiDB-lite"/>
    </source>
</evidence>
<dbReference type="GO" id="GO:0000006">
    <property type="term" value="F:high-affinity zinc transmembrane transporter activity"/>
    <property type="evidence" value="ECO:0007669"/>
    <property type="project" value="TreeGrafter"/>
</dbReference>
<feature type="transmembrane region" description="Helical" evidence="6">
    <location>
        <begin position="122"/>
        <end position="142"/>
    </location>
</feature>
<evidence type="ECO:0000313" key="8">
    <source>
        <dbReference type="Proteomes" id="UP001275084"/>
    </source>
</evidence>
<feature type="transmembrane region" description="Helical" evidence="6">
    <location>
        <begin position="285"/>
        <end position="304"/>
    </location>
</feature>
<feature type="transmembrane region" description="Helical" evidence="6">
    <location>
        <begin position="421"/>
        <end position="439"/>
    </location>
</feature>